<dbReference type="AlphaFoldDB" id="D6AAU4"/>
<organism evidence="1 2">
    <name type="scientific">Streptomyces viridosporus (strain ATCC 14672 / DSM 40746 / JCM 4963 / KCTC 9882 / NRRL B-12104 / FH 1290)</name>
    <name type="common">Streptomyces ghanaensis</name>
    <dbReference type="NCBI Taxonomy" id="566461"/>
    <lineage>
        <taxon>Bacteria</taxon>
        <taxon>Bacillati</taxon>
        <taxon>Actinomycetota</taxon>
        <taxon>Actinomycetes</taxon>
        <taxon>Kitasatosporales</taxon>
        <taxon>Streptomycetaceae</taxon>
        <taxon>Streptomyces</taxon>
    </lineage>
</organism>
<evidence type="ECO:0000313" key="2">
    <source>
        <dbReference type="Proteomes" id="UP000003824"/>
    </source>
</evidence>
<protein>
    <submittedName>
        <fullName evidence="1">Predicted protein</fullName>
    </submittedName>
</protein>
<proteinExistence type="predicted"/>
<dbReference type="Proteomes" id="UP000003824">
    <property type="component" value="Unassembled WGS sequence"/>
</dbReference>
<sequence length="56" mass="5789">MSDFIETKAGEALAARDAGDTQGIAHALIEAIAENDGTFAQTITALTAAVRRQTGQ</sequence>
<name>D6AAU4_STRV1</name>
<gene>
    <name evidence="1" type="ORF">SSFG_07864</name>
</gene>
<dbReference type="RefSeq" id="WP_004994516.1">
    <property type="nucleotide sequence ID" value="NZ_DS999643.1"/>
</dbReference>
<dbReference type="EMBL" id="DS999643">
    <property type="protein sequence ID" value="EFE72629.2"/>
    <property type="molecule type" value="Genomic_DNA"/>
</dbReference>
<reference evidence="2" key="1">
    <citation type="submission" date="2008-12" db="EMBL/GenBank/DDBJ databases">
        <title>Annotation of Streptomyces ghanaensis ATCC 14672.</title>
        <authorList>
            <consortium name="The Broad Institute Genome Sequencing Platform"/>
            <consortium name="Broad Institute Microbial Sequencing Center"/>
            <person name="Fischbach M."/>
            <person name="Ward D."/>
            <person name="Young S."/>
            <person name="Kodira C.D."/>
            <person name="Zeng Q."/>
            <person name="Koehrsen M."/>
            <person name="Godfrey P."/>
            <person name="Alvarado L."/>
            <person name="Berlin A.M."/>
            <person name="Borenstein D."/>
            <person name="Chen Z."/>
            <person name="Engels R."/>
            <person name="Freedman E."/>
            <person name="Gellesch M."/>
            <person name="Goldberg J."/>
            <person name="Griggs A."/>
            <person name="Gujja S."/>
            <person name="Heiman D.I."/>
            <person name="Hepburn T.A."/>
            <person name="Howarth C."/>
            <person name="Jen D."/>
            <person name="Larson L."/>
            <person name="Lewis B."/>
            <person name="Mehta T."/>
            <person name="Park D."/>
            <person name="Pearson M."/>
            <person name="Roberts A."/>
            <person name="Saif S."/>
            <person name="Shea T.D."/>
            <person name="Shenoy N."/>
            <person name="Sisk P."/>
            <person name="Stolte C."/>
            <person name="Sykes S.N."/>
            <person name="Walk T."/>
            <person name="White J."/>
            <person name="Yandava C."/>
            <person name="Straight P."/>
            <person name="Clardy J."/>
            <person name="Hung D."/>
            <person name="Kolter R."/>
            <person name="Mekalanos J."/>
            <person name="Walker S."/>
            <person name="Walsh C.T."/>
            <person name="Wieland B.L.C."/>
            <person name="Ilzarbe M."/>
            <person name="Galagan J."/>
            <person name="Nusbaum C."/>
            <person name="Birren B."/>
        </authorList>
    </citation>
    <scope>NUCLEOTIDE SEQUENCE [LARGE SCALE GENOMIC DNA]</scope>
    <source>
        <strain evidence="2">ATCC 14672 / DSM 40746 / JCM 4963 / KCTC 9882 / NRRL B-12104 / FH 1290</strain>
    </source>
</reference>
<evidence type="ECO:0000313" key="1">
    <source>
        <dbReference type="EMBL" id="EFE72629.2"/>
    </source>
</evidence>
<accession>D6AAU4</accession>